<dbReference type="InterPro" id="IPR003806">
    <property type="entry name" value="ATP-grasp_PylC-type"/>
</dbReference>
<keyword evidence="1" id="KW-0067">ATP-binding</keyword>
<dbReference type="RefSeq" id="WP_407050152.1">
    <property type="nucleotide sequence ID" value="NZ_CP158568.1"/>
</dbReference>
<proteinExistence type="predicted"/>
<dbReference type="KEGG" id="mflg:ABS361_01810"/>
<dbReference type="GO" id="GO:0005524">
    <property type="term" value="F:ATP binding"/>
    <property type="evidence" value="ECO:0007669"/>
    <property type="project" value="UniProtKB-UniRule"/>
</dbReference>
<dbReference type="EMBL" id="CP158568">
    <property type="protein sequence ID" value="XBY45059.1"/>
    <property type="molecule type" value="Genomic_DNA"/>
</dbReference>
<accession>A0AAU7XDX4</accession>
<dbReference type="SUPFAM" id="SSF56059">
    <property type="entry name" value="Glutathione synthetase ATP-binding domain-like"/>
    <property type="match status" value="1"/>
</dbReference>
<dbReference type="GO" id="GO:0046872">
    <property type="term" value="F:metal ion binding"/>
    <property type="evidence" value="ECO:0007669"/>
    <property type="project" value="InterPro"/>
</dbReference>
<dbReference type="AlphaFoldDB" id="A0AAU7XDX4"/>
<organism evidence="4">
    <name type="scientific">Methyloraptor flagellatus</name>
    <dbReference type="NCBI Taxonomy" id="3162530"/>
    <lineage>
        <taxon>Bacteria</taxon>
        <taxon>Pseudomonadati</taxon>
        <taxon>Pseudomonadota</taxon>
        <taxon>Alphaproteobacteria</taxon>
        <taxon>Hyphomicrobiales</taxon>
        <taxon>Ancalomicrobiaceae</taxon>
        <taxon>Methyloraptor</taxon>
    </lineage>
</organism>
<evidence type="ECO:0000313" key="4">
    <source>
        <dbReference type="EMBL" id="XBY45059.1"/>
    </source>
</evidence>
<name>A0AAU7XDX4_9HYPH</name>
<evidence type="ECO:0000259" key="3">
    <source>
        <dbReference type="PROSITE" id="PS50975"/>
    </source>
</evidence>
<feature type="region of interest" description="Disordered" evidence="2">
    <location>
        <begin position="397"/>
        <end position="418"/>
    </location>
</feature>
<dbReference type="InterPro" id="IPR011761">
    <property type="entry name" value="ATP-grasp"/>
</dbReference>
<dbReference type="Gene3D" id="3.30.470.20">
    <property type="entry name" value="ATP-grasp fold, B domain"/>
    <property type="match status" value="1"/>
</dbReference>
<evidence type="ECO:0000256" key="1">
    <source>
        <dbReference type="PROSITE-ProRule" id="PRU00409"/>
    </source>
</evidence>
<evidence type="ECO:0000256" key="2">
    <source>
        <dbReference type="SAM" id="MobiDB-lite"/>
    </source>
</evidence>
<gene>
    <name evidence="4" type="ORF">ABS361_01810</name>
</gene>
<keyword evidence="1" id="KW-0547">Nucleotide-binding</keyword>
<reference evidence="4" key="1">
    <citation type="submission" date="2024-06" db="EMBL/GenBank/DDBJ databases">
        <title>Methylostella associata gen. nov., sp. nov., a novel Ancalomicrobiaceae-affiliated facultatively methylotrophic bacteria that feed on methanotrophs of the genus Methylococcus.</title>
        <authorList>
            <person name="Saltykova V."/>
            <person name="Danilova O.V."/>
            <person name="Oshkin I.Y."/>
            <person name="Belova S.E."/>
            <person name="Pimenov N.V."/>
            <person name="Dedysh S.N."/>
        </authorList>
    </citation>
    <scope>NUCLEOTIDE SEQUENCE</scope>
    <source>
        <strain evidence="4">S20</strain>
    </source>
</reference>
<feature type="domain" description="ATP-grasp" evidence="3">
    <location>
        <begin position="97"/>
        <end position="308"/>
    </location>
</feature>
<sequence>MADGPTVLIAAQSGRALAEAARRAGFRPLVADLFADLDTRRAAEAVEQVPGRIGAGFRLKDLIPALERLAAAAASPPVGLVLGPGFEDRARAVEVLDRRFGMIGCGRAAVAAAKSPERLAALCLELGVPHPPVRRDVPDDGGTWIRKRIGASGGAHVRVARRIGAVRRGYYVQPLIPGRSASLTAFAWRGADGERGLAPVGFALQIADPTEGHPFRFGGLAAPAAPPPTIAAAVIDAARRLAAAIGLVGIVTFDFLIHDRTAVGDASGAPDGSDTWTLLEINPRPGASLDVMDRTGVPLFAMHVASVRDGPVDPGSLPATVRALRTVYADRPIERLPAIDWPEWVRDRSEAGVSIGAGEPIATVVADAPGTPDALNEAMNEAERRIALVRRLAADDLNDKRRDVDDAPDREVMGDLES</sequence>
<dbReference type="Pfam" id="PF02655">
    <property type="entry name" value="ATP-grasp_3"/>
    <property type="match status" value="1"/>
</dbReference>
<protein>
    <submittedName>
        <fullName evidence="4">ATP-grasp domain-containing protein</fullName>
    </submittedName>
</protein>
<dbReference type="PROSITE" id="PS50975">
    <property type="entry name" value="ATP_GRASP"/>
    <property type="match status" value="1"/>
</dbReference>